<sequence>MTTTDPSVPRIAALDALRGFALGGIFAVNIAIMANPAGFAAGPVRAFEEMFLHNRFYVLFSFLFGYALTLQFRSAERDGASPTARTVRRLVALVVIGALHTVFLFTGDVLFGYGVIGFALLALRGLRPRPALRLAGALYAACLVLFVALTVGRMIQSPLDAAQTATENAAALDAVRAGWGEAAAYRWADGVGRLAPTVVFGLLNVLPLFLVGLAAGKVRLLEDPARYLPHLLRVQAIGFGLGLPLSVLPVLLHIPHTEALGYVSGPLLAAAYAATFLRILHSRPAVSEIFAPAGRISASVYLSQSLIAAIAFTGYGFAQAGRWSDGAVLAFAAIVFALQLAVAHWYTRRFRYGPVEWVLRVATYGGTTRVREHARAAISGPV</sequence>
<dbReference type="AlphaFoldDB" id="A0A5C5RLN5"/>
<proteinExistence type="predicted"/>
<evidence type="ECO:0000313" key="4">
    <source>
        <dbReference type="EMBL" id="TWS23572.1"/>
    </source>
</evidence>
<protein>
    <submittedName>
        <fullName evidence="4">DUF418 domain-containing protein</fullName>
    </submittedName>
</protein>
<gene>
    <name evidence="4" type="ORF">FK268_14955</name>
</gene>
<dbReference type="InterPro" id="IPR012429">
    <property type="entry name" value="HGSNAT_cat"/>
</dbReference>
<dbReference type="Pfam" id="PF07786">
    <property type="entry name" value="HGSNAT_cat"/>
    <property type="match status" value="1"/>
</dbReference>
<feature type="domain" description="DUF418" evidence="2">
    <location>
        <begin position="216"/>
        <end position="365"/>
    </location>
</feature>
<dbReference type="OrthoDB" id="9807744at2"/>
<feature type="domain" description="Heparan-alpha-glucosaminide N-acetyltransferase catalytic" evidence="3">
    <location>
        <begin position="10"/>
        <end position="151"/>
    </location>
</feature>
<comment type="caution">
    <text evidence="4">The sequence shown here is derived from an EMBL/GenBank/DDBJ whole genome shotgun (WGS) entry which is preliminary data.</text>
</comment>
<keyword evidence="1" id="KW-1133">Transmembrane helix</keyword>
<feature type="transmembrane region" description="Helical" evidence="1">
    <location>
        <begin position="260"/>
        <end position="280"/>
    </location>
</feature>
<keyword evidence="1" id="KW-0472">Membrane</keyword>
<dbReference type="InterPro" id="IPR052529">
    <property type="entry name" value="Bact_Transport_Assoc"/>
</dbReference>
<feature type="transmembrane region" description="Helical" evidence="1">
    <location>
        <begin position="134"/>
        <end position="155"/>
    </location>
</feature>
<feature type="transmembrane region" description="Helical" evidence="1">
    <location>
        <begin position="236"/>
        <end position="254"/>
    </location>
</feature>
<feature type="transmembrane region" description="Helical" evidence="1">
    <location>
        <begin position="92"/>
        <end position="122"/>
    </location>
</feature>
<dbReference type="EMBL" id="VIGV01000004">
    <property type="protein sequence ID" value="TWS23572.1"/>
    <property type="molecule type" value="Genomic_DNA"/>
</dbReference>
<reference evidence="4 5" key="1">
    <citation type="submission" date="2019-08" db="EMBL/GenBank/DDBJ databases">
        <title>Tsukamurella conjunctivitidis sp. nov., Tsukamurella assacharolytica sp. nov. and Tsukamurella sputae sp. nov. isolated from patients with conjunctivitis, bacteraemia (lymphoma) and respiratory infection (sputum) in Hong Kong.</title>
        <authorList>
            <person name="Fok K.M.N."/>
            <person name="Fong J.Y.H."/>
        </authorList>
    </citation>
    <scope>NUCLEOTIDE SEQUENCE [LARGE SCALE GENOMIC DNA]</scope>
    <source>
        <strain evidence="4 5">HKU70</strain>
    </source>
</reference>
<keyword evidence="1" id="KW-0812">Transmembrane</keyword>
<feature type="transmembrane region" description="Helical" evidence="1">
    <location>
        <begin position="56"/>
        <end position="72"/>
    </location>
</feature>
<evidence type="ECO:0000313" key="5">
    <source>
        <dbReference type="Proteomes" id="UP000319792"/>
    </source>
</evidence>
<name>A0A5C5RLN5_9ACTN</name>
<dbReference type="Proteomes" id="UP000319792">
    <property type="component" value="Unassembled WGS sequence"/>
</dbReference>
<evidence type="ECO:0000259" key="3">
    <source>
        <dbReference type="Pfam" id="PF07786"/>
    </source>
</evidence>
<keyword evidence="5" id="KW-1185">Reference proteome</keyword>
<accession>A0A5C5RLN5</accession>
<feature type="transmembrane region" description="Helical" evidence="1">
    <location>
        <begin position="300"/>
        <end position="320"/>
    </location>
</feature>
<feature type="transmembrane region" description="Helical" evidence="1">
    <location>
        <begin position="20"/>
        <end position="44"/>
    </location>
</feature>
<evidence type="ECO:0000256" key="1">
    <source>
        <dbReference type="SAM" id="Phobius"/>
    </source>
</evidence>
<feature type="transmembrane region" description="Helical" evidence="1">
    <location>
        <begin position="326"/>
        <end position="346"/>
    </location>
</feature>
<dbReference type="Pfam" id="PF04235">
    <property type="entry name" value="DUF418"/>
    <property type="match status" value="1"/>
</dbReference>
<evidence type="ECO:0000259" key="2">
    <source>
        <dbReference type="Pfam" id="PF04235"/>
    </source>
</evidence>
<dbReference type="PANTHER" id="PTHR30590">
    <property type="entry name" value="INNER MEMBRANE PROTEIN"/>
    <property type="match status" value="1"/>
</dbReference>
<dbReference type="PANTHER" id="PTHR30590:SF2">
    <property type="entry name" value="INNER MEMBRANE PROTEIN"/>
    <property type="match status" value="1"/>
</dbReference>
<feature type="transmembrane region" description="Helical" evidence="1">
    <location>
        <begin position="194"/>
        <end position="215"/>
    </location>
</feature>
<organism evidence="4 5">
    <name type="scientific">Tsukamurella sputi</name>
    <dbReference type="NCBI Taxonomy" id="2591848"/>
    <lineage>
        <taxon>Bacteria</taxon>
        <taxon>Bacillati</taxon>
        <taxon>Actinomycetota</taxon>
        <taxon>Actinomycetes</taxon>
        <taxon>Mycobacteriales</taxon>
        <taxon>Tsukamurellaceae</taxon>
        <taxon>Tsukamurella</taxon>
    </lineage>
</organism>
<dbReference type="InterPro" id="IPR007349">
    <property type="entry name" value="DUF418"/>
</dbReference>
<dbReference type="RefSeq" id="WP_146435410.1">
    <property type="nucleotide sequence ID" value="NZ_VIGV01000004.1"/>
</dbReference>